<dbReference type="EMBL" id="CM042881">
    <property type="protein sequence ID" value="KAI4387312.1"/>
    <property type="molecule type" value="Genomic_DNA"/>
</dbReference>
<evidence type="ECO:0000313" key="2">
    <source>
        <dbReference type="Proteomes" id="UP001057402"/>
    </source>
</evidence>
<accession>A0ACB9S7V2</accession>
<gene>
    <name evidence="1" type="ORF">MLD38_005154</name>
</gene>
<organism evidence="1 2">
    <name type="scientific">Melastoma candidum</name>
    <dbReference type="NCBI Taxonomy" id="119954"/>
    <lineage>
        <taxon>Eukaryota</taxon>
        <taxon>Viridiplantae</taxon>
        <taxon>Streptophyta</taxon>
        <taxon>Embryophyta</taxon>
        <taxon>Tracheophyta</taxon>
        <taxon>Spermatophyta</taxon>
        <taxon>Magnoliopsida</taxon>
        <taxon>eudicotyledons</taxon>
        <taxon>Gunneridae</taxon>
        <taxon>Pentapetalae</taxon>
        <taxon>rosids</taxon>
        <taxon>malvids</taxon>
        <taxon>Myrtales</taxon>
        <taxon>Melastomataceae</taxon>
        <taxon>Melastomatoideae</taxon>
        <taxon>Melastomateae</taxon>
        <taxon>Melastoma</taxon>
    </lineage>
</organism>
<name>A0ACB9S7V2_9MYRT</name>
<proteinExistence type="predicted"/>
<protein>
    <submittedName>
        <fullName evidence="1">Uncharacterized protein</fullName>
    </submittedName>
</protein>
<sequence length="508" mass="58088">MERVFPVYILITILVIIGLNHLLFLLHRQRRGLPLGPLPLPVIGNLHQLTCYPHRGLCDLSRTYGPIMLVHLGNVPMIVVSTPRAAELFLKTHDAIFSSRPRFDLLNFIPQWKHTMLLSPNNSYWRHMRRLCIQKLLTDTKVREFGKSRKEAIVKMVRTLRAIKKDQGLNGINMSRVLADVMGESVCRMVMRCDDGDMVGFEVVEAIQEMAKLFGTFNIGDYIPFFRLFDLQGLRRRAKEVNKVLEKMLEAIITNHEKNAPSRCDDTFVDMLMALMDIPVTGLANEKTSDYIIDHGRIKAIIIDMIAGGIETTSTIIDWTLSEILRNPKVLKRLQDEIGCVVGKNRMVEESDMQKLEYLEMAMKETLRLHPPAPLLVPHESVEDVIMDGYFVPKGARIVINVWAIGQDPGIWGTNAEEFCPERFEALEVDFKGRNFEFLPFGSGRRSCPGMNMGVALVKLTIAQLVHCFDWEMPEGMSWNDIDMSEEFGLSMPRANDLYLIPRYRLLD</sequence>
<reference evidence="2" key="1">
    <citation type="journal article" date="2023" name="Front. Plant Sci.">
        <title>Chromosomal-level genome assembly of Melastoma candidum provides insights into trichome evolution.</title>
        <authorList>
            <person name="Zhong Y."/>
            <person name="Wu W."/>
            <person name="Sun C."/>
            <person name="Zou P."/>
            <person name="Liu Y."/>
            <person name="Dai S."/>
            <person name="Zhou R."/>
        </authorList>
    </citation>
    <scope>NUCLEOTIDE SEQUENCE [LARGE SCALE GENOMIC DNA]</scope>
</reference>
<comment type="caution">
    <text evidence="1">The sequence shown here is derived from an EMBL/GenBank/DDBJ whole genome shotgun (WGS) entry which is preliminary data.</text>
</comment>
<dbReference type="Proteomes" id="UP001057402">
    <property type="component" value="Chromosome 2"/>
</dbReference>
<evidence type="ECO:0000313" key="1">
    <source>
        <dbReference type="EMBL" id="KAI4387312.1"/>
    </source>
</evidence>
<keyword evidence="2" id="KW-1185">Reference proteome</keyword>